<protein>
    <submittedName>
        <fullName evidence="2">Transglutaminase-like superfamily protein</fullName>
    </submittedName>
</protein>
<proteinExistence type="predicted"/>
<name>A0A150J7X4_9EURY</name>
<dbReference type="InterPro" id="IPR038765">
    <property type="entry name" value="Papain-like_cys_pep_sf"/>
</dbReference>
<dbReference type="EMBL" id="LNGD01000015">
    <property type="protein sequence ID" value="KYC53291.1"/>
    <property type="molecule type" value="Genomic_DNA"/>
</dbReference>
<accession>A0A150J7X4</accession>
<dbReference type="PANTHER" id="PTHR33490:SF6">
    <property type="entry name" value="SLL1049 PROTEIN"/>
    <property type="match status" value="1"/>
</dbReference>
<dbReference type="AlphaFoldDB" id="A0A150J7X4"/>
<dbReference type="Proteomes" id="UP000075578">
    <property type="component" value="Unassembled WGS sequence"/>
</dbReference>
<evidence type="ECO:0000259" key="1">
    <source>
        <dbReference type="SMART" id="SM00460"/>
    </source>
</evidence>
<sequence length="315" mass="36690">MKKSKFLFFILFLLVLVFSSFCLSMSIDETNRTIVDKNKSNYHLQVRIQYEINVNNEDILEPSIEARLFDSNEHQKINNYTWNLLINENNYSSSKYSTFYFYESKTGKWDFENLNRKSSILLDLKFEIDTNNTYQNTLPLDKNNKYELYLVPSGGIESNDPKIIELSKKITEGYVTDVDKVKALYKYVSEIDYIEDIEGRGSALKCLQRGAGDCDNKAFLLCALLRAQDIPARPVFGFIHGEEIAHTWVEVYLGQWTNIDPTNKHLFYLPARYVKLASGNGYYDIVTVYYKTDSNDEDEIEIKDLKFEIIEINSN</sequence>
<comment type="caution">
    <text evidence="2">The sequence shown here is derived from an EMBL/GenBank/DDBJ whole genome shotgun (WGS) entry which is preliminary data.</text>
</comment>
<dbReference type="SMART" id="SM00460">
    <property type="entry name" value="TGc"/>
    <property type="match status" value="1"/>
</dbReference>
<dbReference type="InterPro" id="IPR002931">
    <property type="entry name" value="Transglutaminase-like"/>
</dbReference>
<organism evidence="2 3">
    <name type="scientific">Candidatus Methanofastidiosum methylothiophilum</name>
    <dbReference type="NCBI Taxonomy" id="1705564"/>
    <lineage>
        <taxon>Archaea</taxon>
        <taxon>Methanobacteriati</taxon>
        <taxon>Methanobacteriota</taxon>
        <taxon>Stenosarchaea group</taxon>
        <taxon>Candidatus Methanofastidiosia</taxon>
        <taxon>Candidatus Methanofastidiosales</taxon>
        <taxon>Candidatus Methanofastidiosaceae</taxon>
        <taxon>Candidatus Methanofastidiosum</taxon>
    </lineage>
</organism>
<evidence type="ECO:0000313" key="3">
    <source>
        <dbReference type="Proteomes" id="UP000075578"/>
    </source>
</evidence>
<dbReference type="PANTHER" id="PTHR33490">
    <property type="entry name" value="BLR5614 PROTEIN-RELATED"/>
    <property type="match status" value="1"/>
</dbReference>
<dbReference type="Gene3D" id="3.10.620.30">
    <property type="match status" value="1"/>
</dbReference>
<reference evidence="2 3" key="1">
    <citation type="journal article" date="2016" name="ISME J.">
        <title>Chasing the elusive Euryarchaeota class WSA2: genomes reveal a uniquely fastidious methyl-reducing methanogen.</title>
        <authorList>
            <person name="Nobu M.K."/>
            <person name="Narihiro T."/>
            <person name="Kuroda K."/>
            <person name="Mei R."/>
            <person name="Liu W.T."/>
        </authorList>
    </citation>
    <scope>NUCLEOTIDE SEQUENCE [LARGE SCALE GENOMIC DNA]</scope>
    <source>
        <strain evidence="2">U1lsi0528_Bin089</strain>
    </source>
</reference>
<evidence type="ECO:0000313" key="2">
    <source>
        <dbReference type="EMBL" id="KYC53291.1"/>
    </source>
</evidence>
<dbReference type="Pfam" id="PF01841">
    <property type="entry name" value="Transglut_core"/>
    <property type="match status" value="1"/>
</dbReference>
<dbReference type="SUPFAM" id="SSF54001">
    <property type="entry name" value="Cysteine proteinases"/>
    <property type="match status" value="1"/>
</dbReference>
<feature type="domain" description="Transglutaminase-like" evidence="1">
    <location>
        <begin position="206"/>
        <end position="263"/>
    </location>
</feature>
<gene>
    <name evidence="2" type="ORF">AMQ74_00444</name>
</gene>